<dbReference type="PANTHER" id="PTHR33434:SF4">
    <property type="entry name" value="PHOSPHATASE PROTEIN"/>
    <property type="match status" value="1"/>
</dbReference>
<dbReference type="InterPro" id="IPR004007">
    <property type="entry name" value="DhaL_dom"/>
</dbReference>
<dbReference type="InterPro" id="IPR033470">
    <property type="entry name" value="FakA-like_C"/>
</dbReference>
<dbReference type="SUPFAM" id="SSF101473">
    <property type="entry name" value="DhaL-like"/>
    <property type="match status" value="1"/>
</dbReference>
<evidence type="ECO:0000313" key="2">
    <source>
        <dbReference type="EMBL" id="NWN45897.1"/>
    </source>
</evidence>
<protein>
    <submittedName>
        <fullName evidence="2">DAK2 domain-containing protein</fullName>
    </submittedName>
</protein>
<dbReference type="Pfam" id="PF02734">
    <property type="entry name" value="Dak2"/>
    <property type="match status" value="1"/>
</dbReference>
<dbReference type="SMART" id="SM01120">
    <property type="entry name" value="Dak2"/>
    <property type="match status" value="1"/>
</dbReference>
<dbReference type="PROSITE" id="PS51480">
    <property type="entry name" value="DHAL"/>
    <property type="match status" value="1"/>
</dbReference>
<dbReference type="AlphaFoldDB" id="A0A851HAH5"/>
<evidence type="ECO:0000313" key="3">
    <source>
        <dbReference type="Proteomes" id="UP000568109"/>
    </source>
</evidence>
<proteinExistence type="predicted"/>
<dbReference type="GO" id="GO:0006071">
    <property type="term" value="P:glycerol metabolic process"/>
    <property type="evidence" value="ECO:0007669"/>
    <property type="project" value="InterPro"/>
</dbReference>
<dbReference type="InterPro" id="IPR048394">
    <property type="entry name" value="FakA-like_M"/>
</dbReference>
<dbReference type="Pfam" id="PF21645">
    <property type="entry name" value="FakA-like_M"/>
    <property type="match status" value="1"/>
</dbReference>
<dbReference type="InterPro" id="IPR036117">
    <property type="entry name" value="DhaL_dom_sf"/>
</dbReference>
<dbReference type="EMBL" id="JABUOH010000051">
    <property type="protein sequence ID" value="NWN45897.1"/>
    <property type="molecule type" value="Genomic_DNA"/>
</dbReference>
<organism evidence="2 3">
    <name type="scientific">Candidatus Phytoplasma pruni</name>
    <dbReference type="NCBI Taxonomy" id="479893"/>
    <lineage>
        <taxon>Bacteria</taxon>
        <taxon>Bacillati</taxon>
        <taxon>Mycoplasmatota</taxon>
        <taxon>Mollicutes</taxon>
        <taxon>Acholeplasmatales</taxon>
        <taxon>Acholeplasmataceae</taxon>
        <taxon>Candidatus Phytoplasma</taxon>
        <taxon>16SrIII (X-disease group)</taxon>
    </lineage>
</organism>
<dbReference type="Gene3D" id="1.25.40.340">
    <property type="match status" value="1"/>
</dbReference>
<gene>
    <name evidence="2" type="ORF">HR065_02260</name>
</gene>
<dbReference type="PANTHER" id="PTHR33434">
    <property type="entry name" value="DEGV DOMAIN-CONTAINING PROTEIN DR_1986-RELATED"/>
    <property type="match status" value="1"/>
</dbReference>
<dbReference type="Pfam" id="PF13684">
    <property type="entry name" value="FakA-like_C"/>
    <property type="match status" value="1"/>
</dbReference>
<evidence type="ECO:0000259" key="1">
    <source>
        <dbReference type="PROSITE" id="PS51480"/>
    </source>
</evidence>
<reference evidence="2 3" key="1">
    <citation type="submission" date="2020-06" db="EMBL/GenBank/DDBJ databases">
        <title>Draft genome sequence of Candidatus Phytoplasma pruni (X-disease group, subgroup 16SrIII-B) strain ChTDIII from Argentina.</title>
        <authorList>
            <person name="Fernandez F.D."/>
            <person name="Zuebert C."/>
            <person name="Huettel B."/>
            <person name="Kube M."/>
            <person name="Conci L.R."/>
        </authorList>
    </citation>
    <scope>NUCLEOTIDE SEQUENCE [LARGE SCALE GENOMIC DNA]</scope>
    <source>
        <strain evidence="2 3">ChTDIII</strain>
    </source>
</reference>
<comment type="caution">
    <text evidence="2">The sequence shown here is derived from an EMBL/GenBank/DDBJ whole genome shotgun (WGS) entry which is preliminary data.</text>
</comment>
<name>A0A851HAH5_9MOLU</name>
<dbReference type="RefSeq" id="WP_178734285.1">
    <property type="nucleotide sequence ID" value="NZ_JABUOH010000051.1"/>
</dbReference>
<accession>A0A851HAH5</accession>
<feature type="domain" description="DhaL" evidence="1">
    <location>
        <begin position="10"/>
        <end position="203"/>
    </location>
</feature>
<dbReference type="GO" id="GO:0004371">
    <property type="term" value="F:glycerone kinase activity"/>
    <property type="evidence" value="ECO:0007669"/>
    <property type="project" value="InterPro"/>
</dbReference>
<keyword evidence="3" id="KW-1185">Reference proteome</keyword>
<dbReference type="InterPro" id="IPR019986">
    <property type="entry name" value="YloV-like"/>
</dbReference>
<dbReference type="NCBIfam" id="TIGR03599">
    <property type="entry name" value="YloV"/>
    <property type="match status" value="1"/>
</dbReference>
<sequence length="565" mass="64292">MTDHKIIDGILFKKMVINGTINLKNNYQKINNLNVFPVPDGDTGTNMQMTMVEGIEKLKLVDDPSIVKTSKVLSDALLISSKGNSGVILSQFFSGIAEQINVFQTDTIDIPQFIDSFVNGYKKAYEAVMEPVEGTILTVLRESIEATHKKKSFKTLKDVLKYMIKHAKISLNKTTDLLPVLKKFNVVDSGGAGFVCILEGMLNVLENDELMLETDDAFNEGAHSFDNIEHVVEENLKYMYCTEYIVQLRPESGFNLENKRKELLEIGDSLILLENNNLVKIHIHTNMPGDVLTNLLQYGTLKRCKVDNMKEQNENVVKQKNADNSSQLSYSLISVVSNEEIKNIFADMNVNYIIDKSDKSNKTVSSKEFSKIFKQLKPSHVIVLTNGEENKLAAQKALKAYPDLKVNLVETKNIAESYSALLSFDETASLQDNLANMQQNIKENKIGEVVHLKKANQFPTDSLNINEEHFAEILESLKNNKDNYLAILEEKILYNHLELNALTQYLLEKMVNSDNKFLTIFYDYKKVSQEHLDQIEGFLSDKYPFLEVEKIENDDTMRPYMFILE</sequence>
<dbReference type="Proteomes" id="UP000568109">
    <property type="component" value="Unassembled WGS sequence"/>
</dbReference>
<dbReference type="SMART" id="SM01121">
    <property type="entry name" value="Dak1_2"/>
    <property type="match status" value="1"/>
</dbReference>
<dbReference type="InterPro" id="IPR050270">
    <property type="entry name" value="DegV_domain_contain"/>
</dbReference>